<evidence type="ECO:0000313" key="2">
    <source>
        <dbReference type="Proteomes" id="UP000326780"/>
    </source>
</evidence>
<accession>A0A5Q0M507</accession>
<proteinExistence type="predicted"/>
<dbReference type="Proteomes" id="UP000326780">
    <property type="component" value="Chromosome"/>
</dbReference>
<reference evidence="1 2" key="1">
    <citation type="submission" date="2019-10" db="EMBL/GenBank/DDBJ databases">
        <title>Complete genome sequence of Variovorax paradoxus 5C-2.</title>
        <authorList>
            <person name="Gogoleva N.E."/>
            <person name="Balkin A.S."/>
        </authorList>
    </citation>
    <scope>NUCLEOTIDE SEQUENCE [LARGE SCALE GENOMIC DNA]</scope>
    <source>
        <strain evidence="1 2">5C-2</strain>
    </source>
</reference>
<name>A0A5Q0M507_VARPD</name>
<dbReference type="EMBL" id="CP045644">
    <property type="protein sequence ID" value="QFZ84840.1"/>
    <property type="molecule type" value="Genomic_DNA"/>
</dbReference>
<gene>
    <name evidence="1" type="ORF">GFK26_19790</name>
</gene>
<dbReference type="AlphaFoldDB" id="A0A5Q0M507"/>
<protein>
    <submittedName>
        <fullName evidence="1">DUF3606 domain-containing protein</fullName>
    </submittedName>
</protein>
<organism evidence="1 2">
    <name type="scientific">Variovorax paradoxus</name>
    <dbReference type="NCBI Taxonomy" id="34073"/>
    <lineage>
        <taxon>Bacteria</taxon>
        <taxon>Pseudomonadati</taxon>
        <taxon>Pseudomonadota</taxon>
        <taxon>Betaproteobacteria</taxon>
        <taxon>Burkholderiales</taxon>
        <taxon>Comamonadaceae</taxon>
        <taxon>Variovorax</taxon>
    </lineage>
</organism>
<evidence type="ECO:0000313" key="1">
    <source>
        <dbReference type="EMBL" id="QFZ84840.1"/>
    </source>
</evidence>
<dbReference type="InterPro" id="IPR022037">
    <property type="entry name" value="DUF3606"/>
</dbReference>
<dbReference type="RefSeq" id="WP_153283461.1">
    <property type="nucleotide sequence ID" value="NZ_CP045644.1"/>
</dbReference>
<dbReference type="Pfam" id="PF12244">
    <property type="entry name" value="DUF3606"/>
    <property type="match status" value="1"/>
</dbReference>
<sequence length="61" mass="6986">MLDTMEIRVPPDDDDERIDITDPKAVDYWTRCFGVTEERLRMAVASAGTVKDDLRIYLGLP</sequence>